<gene>
    <name evidence="1" type="ORF">DBY38_12635</name>
</gene>
<comment type="caution">
    <text evidence="1">The sequence shown here is derived from an EMBL/GenBank/DDBJ whole genome shotgun (WGS) entry which is preliminary data.</text>
</comment>
<dbReference type="SUPFAM" id="SSF159006">
    <property type="entry name" value="YopX-like"/>
    <property type="match status" value="1"/>
</dbReference>
<dbReference type="InterPro" id="IPR023385">
    <property type="entry name" value="YopX-like_C"/>
</dbReference>
<reference evidence="1 2" key="1">
    <citation type="submission" date="2018-03" db="EMBL/GenBank/DDBJ databases">
        <title>The uncultured portion of the human microbiome is neutrally assembled.</title>
        <authorList>
            <person name="Jeraldo P."/>
            <person name="Boardman L."/>
            <person name="White B.A."/>
            <person name="Nelson H."/>
            <person name="Goldenfeld N."/>
            <person name="Chia N."/>
        </authorList>
    </citation>
    <scope>NUCLEOTIDE SEQUENCE [LARGE SCALE GENOMIC DNA]</scope>
    <source>
        <strain evidence="1">CIM:MAG 903</strain>
    </source>
</reference>
<dbReference type="Proteomes" id="UP000246114">
    <property type="component" value="Unassembled WGS sequence"/>
</dbReference>
<sequence length="141" mass="16483">MKAKDLVLRVVNEIEEGKFEIKSFKPYMAYESFIGCILWDAEILRPSGMTDSEYNEIIEGDIVEVTVGNITLLAEITFEIGSFMITMNEDNLEKIFPNNWNDNVKSLSELYWEQEFMEDNCIYCLKIVGNKYKNRELLNQL</sequence>
<evidence type="ECO:0000313" key="1">
    <source>
        <dbReference type="EMBL" id="PWL51786.1"/>
    </source>
</evidence>
<dbReference type="Gene3D" id="2.30.30.290">
    <property type="entry name" value="YopX-like domains"/>
    <property type="match status" value="1"/>
</dbReference>
<accession>A0A316M0B6</accession>
<dbReference type="RefSeq" id="WP_168972100.1">
    <property type="nucleotide sequence ID" value="NZ_JABAGG010000006.1"/>
</dbReference>
<evidence type="ECO:0000313" key="2">
    <source>
        <dbReference type="Proteomes" id="UP000246114"/>
    </source>
</evidence>
<dbReference type="AlphaFoldDB" id="A0A316M0B6"/>
<proteinExistence type="predicted"/>
<name>A0A316M0B6_9CLOT</name>
<organism evidence="1 2">
    <name type="scientific">Clostridium cadaveris</name>
    <dbReference type="NCBI Taxonomy" id="1529"/>
    <lineage>
        <taxon>Bacteria</taxon>
        <taxon>Bacillati</taxon>
        <taxon>Bacillota</taxon>
        <taxon>Clostridia</taxon>
        <taxon>Eubacteriales</taxon>
        <taxon>Clostridiaceae</taxon>
        <taxon>Clostridium</taxon>
    </lineage>
</organism>
<dbReference type="EMBL" id="QAMZ01000053">
    <property type="protein sequence ID" value="PWL51786.1"/>
    <property type="molecule type" value="Genomic_DNA"/>
</dbReference>
<protein>
    <submittedName>
        <fullName evidence="1">Uncharacterized protein</fullName>
    </submittedName>
</protein>